<organism evidence="2 3">
    <name type="scientific">Panicum miliaceum</name>
    <name type="common">Proso millet</name>
    <name type="synonym">Broomcorn millet</name>
    <dbReference type="NCBI Taxonomy" id="4540"/>
    <lineage>
        <taxon>Eukaryota</taxon>
        <taxon>Viridiplantae</taxon>
        <taxon>Streptophyta</taxon>
        <taxon>Embryophyta</taxon>
        <taxon>Tracheophyta</taxon>
        <taxon>Spermatophyta</taxon>
        <taxon>Magnoliopsida</taxon>
        <taxon>Liliopsida</taxon>
        <taxon>Poales</taxon>
        <taxon>Poaceae</taxon>
        <taxon>PACMAD clade</taxon>
        <taxon>Panicoideae</taxon>
        <taxon>Panicodae</taxon>
        <taxon>Paniceae</taxon>
        <taxon>Panicinae</taxon>
        <taxon>Panicum</taxon>
        <taxon>Panicum sect. Panicum</taxon>
    </lineage>
</organism>
<dbReference type="PANTHER" id="PTHR34196:SF4">
    <property type="entry name" value="OS06G0208200 PROTEIN"/>
    <property type="match status" value="1"/>
</dbReference>
<keyword evidence="3" id="KW-1185">Reference proteome</keyword>
<comment type="caution">
    <text evidence="2">The sequence shown here is derived from an EMBL/GenBank/DDBJ whole genome shotgun (WGS) entry which is preliminary data.</text>
</comment>
<gene>
    <name evidence="2" type="ORF">C2845_PM09G05510</name>
</gene>
<proteinExistence type="predicted"/>
<protein>
    <submittedName>
        <fullName evidence="2">Protein phosphatase 1 regulatory subunit 3F-like</fullName>
    </submittedName>
</protein>
<feature type="compositionally biased region" description="Polar residues" evidence="1">
    <location>
        <begin position="159"/>
        <end position="171"/>
    </location>
</feature>
<evidence type="ECO:0000313" key="3">
    <source>
        <dbReference type="Proteomes" id="UP000275267"/>
    </source>
</evidence>
<evidence type="ECO:0000313" key="2">
    <source>
        <dbReference type="EMBL" id="RLN12997.1"/>
    </source>
</evidence>
<sequence length="191" mass="19950">MVEAGASFMVLGTDLLASPLAIPPARPRTRAGSGGGFQPELLTMGGVCCRARDKVEAAADEDGGVGGASVDTGEGEEIGEMAPVEPLSEPPDDGGLVAWPMPDFCPLTIDGAMKESFLETLRKDAAETERPPGEGAEAEEVLSPDSRPSSSKRHRAGTASPSSRSSPYRNILQVFQQCRQDVVGETPAKHC</sequence>
<dbReference type="Proteomes" id="UP000275267">
    <property type="component" value="Unassembled WGS sequence"/>
</dbReference>
<dbReference type="AlphaFoldDB" id="A0A3L6S121"/>
<accession>A0A3L6S121</accession>
<evidence type="ECO:0000256" key="1">
    <source>
        <dbReference type="SAM" id="MobiDB-lite"/>
    </source>
</evidence>
<name>A0A3L6S121_PANMI</name>
<reference evidence="3" key="1">
    <citation type="journal article" date="2019" name="Nat. Commun.">
        <title>The genome of broomcorn millet.</title>
        <authorList>
            <person name="Zou C."/>
            <person name="Miki D."/>
            <person name="Li D."/>
            <person name="Tang Q."/>
            <person name="Xiao L."/>
            <person name="Rajput S."/>
            <person name="Deng P."/>
            <person name="Jia W."/>
            <person name="Huang R."/>
            <person name="Zhang M."/>
            <person name="Sun Y."/>
            <person name="Hu J."/>
            <person name="Fu X."/>
            <person name="Schnable P.S."/>
            <person name="Li F."/>
            <person name="Zhang H."/>
            <person name="Feng B."/>
            <person name="Zhu X."/>
            <person name="Liu R."/>
            <person name="Schnable J.C."/>
            <person name="Zhu J.-K."/>
            <person name="Zhang H."/>
        </authorList>
    </citation>
    <scope>NUCLEOTIDE SEQUENCE [LARGE SCALE GENOMIC DNA]</scope>
</reference>
<dbReference type="EMBL" id="PQIB02000006">
    <property type="protein sequence ID" value="RLN12997.1"/>
    <property type="molecule type" value="Genomic_DNA"/>
</dbReference>
<dbReference type="OrthoDB" id="1269099at2759"/>
<dbReference type="PANTHER" id="PTHR34196">
    <property type="entry name" value="OS02G0697700 PROTEIN"/>
    <property type="match status" value="1"/>
</dbReference>
<feature type="region of interest" description="Disordered" evidence="1">
    <location>
        <begin position="125"/>
        <end position="171"/>
    </location>
</feature>